<dbReference type="AlphaFoldDB" id="A0A087T7S5"/>
<dbReference type="EMBL" id="KK113850">
    <property type="protein sequence ID" value="KFM61164.1"/>
    <property type="molecule type" value="Genomic_DNA"/>
</dbReference>
<feature type="region of interest" description="Disordered" evidence="1">
    <location>
        <begin position="1"/>
        <end position="36"/>
    </location>
</feature>
<proteinExistence type="predicted"/>
<reference evidence="2 3" key="1">
    <citation type="submission" date="2013-11" db="EMBL/GenBank/DDBJ databases">
        <title>Genome sequencing of Stegodyphus mimosarum.</title>
        <authorList>
            <person name="Bechsgaard J."/>
        </authorList>
    </citation>
    <scope>NUCLEOTIDE SEQUENCE [LARGE SCALE GENOMIC DNA]</scope>
</reference>
<name>A0A087T7S5_STEMI</name>
<accession>A0A087T7S5</accession>
<sequence length="36" mass="4119">MQFQHLVEDQQMHPPTGQGFQVKADFVGGPLHENRN</sequence>
<feature type="non-terminal residue" evidence="2">
    <location>
        <position position="36"/>
    </location>
</feature>
<evidence type="ECO:0000313" key="3">
    <source>
        <dbReference type="Proteomes" id="UP000054359"/>
    </source>
</evidence>
<evidence type="ECO:0000256" key="1">
    <source>
        <dbReference type="SAM" id="MobiDB-lite"/>
    </source>
</evidence>
<keyword evidence="3" id="KW-1185">Reference proteome</keyword>
<evidence type="ECO:0000313" key="2">
    <source>
        <dbReference type="EMBL" id="KFM61164.1"/>
    </source>
</evidence>
<dbReference type="Proteomes" id="UP000054359">
    <property type="component" value="Unassembled WGS sequence"/>
</dbReference>
<organism evidence="2 3">
    <name type="scientific">Stegodyphus mimosarum</name>
    <name type="common">African social velvet spider</name>
    <dbReference type="NCBI Taxonomy" id="407821"/>
    <lineage>
        <taxon>Eukaryota</taxon>
        <taxon>Metazoa</taxon>
        <taxon>Ecdysozoa</taxon>
        <taxon>Arthropoda</taxon>
        <taxon>Chelicerata</taxon>
        <taxon>Arachnida</taxon>
        <taxon>Araneae</taxon>
        <taxon>Araneomorphae</taxon>
        <taxon>Entelegynae</taxon>
        <taxon>Eresoidea</taxon>
        <taxon>Eresidae</taxon>
        <taxon>Stegodyphus</taxon>
    </lineage>
</organism>
<feature type="compositionally biased region" description="Basic and acidic residues" evidence="1">
    <location>
        <begin position="1"/>
        <end position="11"/>
    </location>
</feature>
<gene>
    <name evidence="2" type="ORF">X975_14533</name>
</gene>
<protein>
    <submittedName>
        <fullName evidence="2">Uncharacterized protein</fullName>
    </submittedName>
</protein>